<gene>
    <name evidence="1" type="ORF">AKO1_006841</name>
</gene>
<name>A0AAW2YUQ9_9EUKA</name>
<evidence type="ECO:0000313" key="2">
    <source>
        <dbReference type="Proteomes" id="UP001431209"/>
    </source>
</evidence>
<reference evidence="1 2" key="1">
    <citation type="submission" date="2024-03" db="EMBL/GenBank/DDBJ databases">
        <title>The Acrasis kona genome and developmental transcriptomes reveal deep origins of eukaryotic multicellular pathways.</title>
        <authorList>
            <person name="Sheikh S."/>
            <person name="Fu C.-J."/>
            <person name="Brown M.W."/>
            <person name="Baldauf S.L."/>
        </authorList>
    </citation>
    <scope>NUCLEOTIDE SEQUENCE [LARGE SCALE GENOMIC DNA]</scope>
    <source>
        <strain evidence="1 2">ATCC MYA-3509</strain>
    </source>
</reference>
<proteinExistence type="predicted"/>
<protein>
    <submittedName>
        <fullName evidence="1">Uncharacterized protein</fullName>
    </submittedName>
</protein>
<evidence type="ECO:0000313" key="1">
    <source>
        <dbReference type="EMBL" id="KAL0480546.1"/>
    </source>
</evidence>
<comment type="caution">
    <text evidence="1">The sequence shown here is derived from an EMBL/GenBank/DDBJ whole genome shotgun (WGS) entry which is preliminary data.</text>
</comment>
<accession>A0AAW2YUQ9</accession>
<keyword evidence="2" id="KW-1185">Reference proteome</keyword>
<organism evidence="1 2">
    <name type="scientific">Acrasis kona</name>
    <dbReference type="NCBI Taxonomy" id="1008807"/>
    <lineage>
        <taxon>Eukaryota</taxon>
        <taxon>Discoba</taxon>
        <taxon>Heterolobosea</taxon>
        <taxon>Tetramitia</taxon>
        <taxon>Eutetramitia</taxon>
        <taxon>Acrasidae</taxon>
        <taxon>Acrasis</taxon>
    </lineage>
</organism>
<dbReference type="EMBL" id="JAOPGA020000668">
    <property type="protein sequence ID" value="KAL0480546.1"/>
    <property type="molecule type" value="Genomic_DNA"/>
</dbReference>
<sequence length="82" mass="9649">MIVVWSVYCRTRCEKQNMVLSRKTQVITNIVHSTDQQGAKRLDSTAKKAHVKWIFSQPKEEIEEEEMMKYDKVLNYAKNANT</sequence>
<dbReference type="AlphaFoldDB" id="A0AAW2YUQ9"/>
<dbReference type="Proteomes" id="UP001431209">
    <property type="component" value="Unassembled WGS sequence"/>
</dbReference>